<dbReference type="InterPro" id="IPR057727">
    <property type="entry name" value="WCX_dom"/>
</dbReference>
<dbReference type="InterPro" id="IPR026881">
    <property type="entry name" value="WYL_dom"/>
</dbReference>
<dbReference type="EMBL" id="JAGYPN010000002">
    <property type="protein sequence ID" value="MBS4223740.1"/>
    <property type="molecule type" value="Genomic_DNA"/>
</dbReference>
<dbReference type="Proteomes" id="UP000676456">
    <property type="component" value="Unassembled WGS sequence"/>
</dbReference>
<evidence type="ECO:0000259" key="2">
    <source>
        <dbReference type="Pfam" id="PF25583"/>
    </source>
</evidence>
<keyword evidence="4" id="KW-1185">Reference proteome</keyword>
<accession>A0A942Z5S6</accession>
<name>A0A942Z5S6_9BACI</name>
<dbReference type="Pfam" id="PF25583">
    <property type="entry name" value="WCX"/>
    <property type="match status" value="1"/>
</dbReference>
<dbReference type="AlphaFoldDB" id="A0A942Z5S6"/>
<feature type="domain" description="WYL" evidence="1">
    <location>
        <begin position="147"/>
        <end position="220"/>
    </location>
</feature>
<dbReference type="PANTHER" id="PTHR34580">
    <property type="match status" value="1"/>
</dbReference>
<evidence type="ECO:0000313" key="3">
    <source>
        <dbReference type="EMBL" id="MBS4223740.1"/>
    </source>
</evidence>
<sequence>MDMKGSRRLLKLKQILFAETDEDHELSMREIMNKLNLAFGSSVTFDSRAIRRDLDVLDEEGFEIITNRGVYGKTLYSHQHRLFETYQLRLMVDALLSARFITEMEKKALIQKLKNLTSKHIAKTLPDPIMLNQSANMDYSLIKINIDRAHDAISSNRVLAYQYGKYNLEKEFVFNRDGSIYKVEPYALIWQNDFYYLIGKFLLTGEFRHYRLDRMRHVKVTDEKFRKEDLDITKYVDQTFHMFAGEEHWIKIRFQHDLLNVMLDRFGLDADIKKLDGEHLLLTTKAKLSPGLVSWILRWGHKAKVLSPEWLTKEVKKEIKLMQALY</sequence>
<proteinExistence type="predicted"/>
<evidence type="ECO:0000313" key="4">
    <source>
        <dbReference type="Proteomes" id="UP000676456"/>
    </source>
</evidence>
<protein>
    <submittedName>
        <fullName evidence="3">WYL domain-containing protein</fullName>
    </submittedName>
</protein>
<dbReference type="Pfam" id="PF13280">
    <property type="entry name" value="WYL"/>
    <property type="match status" value="1"/>
</dbReference>
<dbReference type="PROSITE" id="PS52050">
    <property type="entry name" value="WYL"/>
    <property type="match status" value="1"/>
</dbReference>
<feature type="domain" description="WCX" evidence="2">
    <location>
        <begin position="247"/>
        <end position="322"/>
    </location>
</feature>
<comment type="caution">
    <text evidence="3">The sequence shown here is derived from an EMBL/GenBank/DDBJ whole genome shotgun (WGS) entry which is preliminary data.</text>
</comment>
<organism evidence="3 4">
    <name type="scientific">Lederbergia citrea</name>
    <dbReference type="NCBI Taxonomy" id="2833581"/>
    <lineage>
        <taxon>Bacteria</taxon>
        <taxon>Bacillati</taxon>
        <taxon>Bacillota</taxon>
        <taxon>Bacilli</taxon>
        <taxon>Bacillales</taxon>
        <taxon>Bacillaceae</taxon>
        <taxon>Lederbergia</taxon>
    </lineage>
</organism>
<evidence type="ECO:0000259" key="1">
    <source>
        <dbReference type="Pfam" id="PF13280"/>
    </source>
</evidence>
<gene>
    <name evidence="3" type="ORF">KHA91_13370</name>
</gene>
<reference evidence="3 4" key="1">
    <citation type="submission" date="2021-05" db="EMBL/GenBank/DDBJ databases">
        <title>Novel Bacillus species.</title>
        <authorList>
            <person name="Liu G."/>
        </authorList>
    </citation>
    <scope>NUCLEOTIDE SEQUENCE [LARGE SCALE GENOMIC DNA]</scope>
    <source>
        <strain evidence="3 4">FJAT-49682</strain>
    </source>
</reference>
<dbReference type="InterPro" id="IPR051534">
    <property type="entry name" value="CBASS_pafABC_assoc_protein"/>
</dbReference>
<dbReference type="PANTHER" id="PTHR34580:SF1">
    <property type="entry name" value="PROTEIN PAFC"/>
    <property type="match status" value="1"/>
</dbReference>